<evidence type="ECO:0000313" key="7">
    <source>
        <dbReference type="Proteomes" id="UP000245870"/>
    </source>
</evidence>
<dbReference type="InterPro" id="IPR046357">
    <property type="entry name" value="PPIase_dom_sf"/>
</dbReference>
<organism evidence="6 7">
    <name type="scientific">Hallella colorans</name>
    <dbReference type="NCBI Taxonomy" id="1703337"/>
    <lineage>
        <taxon>Bacteria</taxon>
        <taxon>Pseudomonadati</taxon>
        <taxon>Bacteroidota</taxon>
        <taxon>Bacteroidia</taxon>
        <taxon>Bacteroidales</taxon>
        <taxon>Prevotellaceae</taxon>
        <taxon>Hallella</taxon>
    </lineage>
</organism>
<name>A0A2U0U072_9BACT</name>
<dbReference type="RefSeq" id="WP_116617155.1">
    <property type="nucleotide sequence ID" value="NZ_CAMQYP010000104.1"/>
</dbReference>
<dbReference type="Gene3D" id="3.10.50.40">
    <property type="match status" value="1"/>
</dbReference>
<evidence type="ECO:0000256" key="5">
    <source>
        <dbReference type="SAM" id="Phobius"/>
    </source>
</evidence>
<dbReference type="Proteomes" id="UP000245870">
    <property type="component" value="Unassembled WGS sequence"/>
</dbReference>
<evidence type="ECO:0000256" key="1">
    <source>
        <dbReference type="ARBA" id="ARBA00004236"/>
    </source>
</evidence>
<protein>
    <submittedName>
        <fullName evidence="6">Peptidyl-prolyl cis-trans isomerase D</fullName>
    </submittedName>
</protein>
<feature type="transmembrane region" description="Helical" evidence="5">
    <location>
        <begin position="12"/>
        <end position="31"/>
    </location>
</feature>
<keyword evidence="5" id="KW-1133">Transmembrane helix</keyword>
<gene>
    <name evidence="6" type="ORF">C7379_1203</name>
</gene>
<keyword evidence="6" id="KW-0413">Isomerase</keyword>
<dbReference type="OrthoDB" id="9812372at2"/>
<dbReference type="SUPFAM" id="SSF54534">
    <property type="entry name" value="FKBP-like"/>
    <property type="match status" value="1"/>
</dbReference>
<keyword evidence="7" id="KW-1185">Reference proteome</keyword>
<accession>A0A2U0U072</accession>
<keyword evidence="3 5" id="KW-0472">Membrane</keyword>
<evidence type="ECO:0000256" key="4">
    <source>
        <dbReference type="ARBA" id="ARBA00023186"/>
    </source>
</evidence>
<keyword evidence="2" id="KW-1003">Cell membrane</keyword>
<dbReference type="GO" id="GO:0005886">
    <property type="term" value="C:plasma membrane"/>
    <property type="evidence" value="ECO:0007669"/>
    <property type="project" value="UniProtKB-SubCell"/>
</dbReference>
<sequence length="713" mass="79654">MAALGKIRSRGVTLIIIIGFGLFAFIAEEAFRSCESSRNNQRQQVGEVLGNKISYEDFAKLVDEAQEAMKLMGQENLNDAQLNQLRDQVWQGYVQFELIKNECDKLGLTVTDAELQNVISDGTNQLLLSTPFVNQQTGRFDANQLKQFLAQYEVQKKSNPQVAQQMQAIYKYWTYVEKTLRQQLLMQKYNGLFAHCFLSNPVEAKMSYDEESIESHIQLASYPYSSVQDAKVKISDADLKKRYDEVKDRYRQYVESRDIKYVSVPIYASAADRAALRKQFDGYFNELATAADPSDVVRKSTSAIPYLGIPVAKDAFPSDIAEKLDSISVGQTVGPMENKQDNTMNLVKLVAKTQLPDSVKFRAIQVGGNTVEEAHKRADSIYTALNAGADFAALAKKYGQEGGEQWLTTRQYQNAPSMDKDTKGYLADLMNMGVNSTKNVQLTQGNIIVQVLDRRNMISKYTVAVIKKPIDYSKETRGEIFNKFSSFASANQTSDAIIKNAAKSGYNVQEAQDVTTAQHYLAGISSTRDAMKWLFDAHEGDVSQMYECGENGNNLLIVICDKIHPIGYRDLNDPQVKEDVKQDVMRQKKAEILLAKIKNVKSIAAAKAQGALISEVSQVTFAAPVFVQTTGSSEPALSGAVYATKPGAFCARPVQGQAGVYQFQVIQRNRNASKYDAKAQEAKLRQKALQYAGNYMNELYINGKIVDNRYLFF</sequence>
<keyword evidence="5" id="KW-0812">Transmembrane</keyword>
<comment type="subcellular location">
    <subcellularLocation>
        <location evidence="1">Cell membrane</location>
    </subcellularLocation>
</comment>
<dbReference type="InterPro" id="IPR027304">
    <property type="entry name" value="Trigger_fact/SurA_dom_sf"/>
</dbReference>
<evidence type="ECO:0000256" key="3">
    <source>
        <dbReference type="ARBA" id="ARBA00023136"/>
    </source>
</evidence>
<dbReference type="PANTHER" id="PTHR47529:SF1">
    <property type="entry name" value="PERIPLASMIC CHAPERONE PPID"/>
    <property type="match status" value="1"/>
</dbReference>
<evidence type="ECO:0000313" key="6">
    <source>
        <dbReference type="EMBL" id="PVX49310.1"/>
    </source>
</evidence>
<comment type="caution">
    <text evidence="6">The sequence shown here is derived from an EMBL/GenBank/DDBJ whole genome shotgun (WGS) entry which is preliminary data.</text>
</comment>
<dbReference type="SUPFAM" id="SSF109998">
    <property type="entry name" value="Triger factor/SurA peptide-binding domain-like"/>
    <property type="match status" value="1"/>
</dbReference>
<dbReference type="GO" id="GO:0003755">
    <property type="term" value="F:peptidyl-prolyl cis-trans isomerase activity"/>
    <property type="evidence" value="ECO:0007669"/>
    <property type="project" value="InterPro"/>
</dbReference>
<proteinExistence type="predicted"/>
<dbReference type="Pfam" id="PF13616">
    <property type="entry name" value="Rotamase_3"/>
    <property type="match status" value="1"/>
</dbReference>
<dbReference type="AlphaFoldDB" id="A0A2U0U072"/>
<dbReference type="Pfam" id="PF13623">
    <property type="entry name" value="SurA_N_2"/>
    <property type="match status" value="1"/>
</dbReference>
<dbReference type="EMBL" id="QENY01000020">
    <property type="protein sequence ID" value="PVX49310.1"/>
    <property type="molecule type" value="Genomic_DNA"/>
</dbReference>
<dbReference type="InterPro" id="IPR052029">
    <property type="entry name" value="PpiD_chaperone"/>
</dbReference>
<keyword evidence="4" id="KW-0143">Chaperone</keyword>
<evidence type="ECO:0000256" key="2">
    <source>
        <dbReference type="ARBA" id="ARBA00022475"/>
    </source>
</evidence>
<reference evidence="6 7" key="1">
    <citation type="submission" date="2018-05" db="EMBL/GenBank/DDBJ databases">
        <title>Genomic Encyclopedia of Type Strains, Phase IV (KMG-IV): sequencing the most valuable type-strain genomes for metagenomic binning, comparative biology and taxonomic classification.</title>
        <authorList>
            <person name="Goeker M."/>
        </authorList>
    </citation>
    <scope>NUCLEOTIDE SEQUENCE [LARGE SCALE GENOMIC DNA]</scope>
    <source>
        <strain evidence="6 7">DSM 100333</strain>
    </source>
</reference>
<dbReference type="PANTHER" id="PTHR47529">
    <property type="entry name" value="PEPTIDYL-PROLYL CIS-TRANS ISOMERASE D"/>
    <property type="match status" value="1"/>
</dbReference>